<keyword evidence="4" id="KW-1185">Reference proteome</keyword>
<dbReference type="EMBL" id="CP011125">
    <property type="protein sequence ID" value="AKF09794.1"/>
    <property type="molecule type" value="Genomic_DNA"/>
</dbReference>
<dbReference type="STRING" id="927083.DB32_006943"/>
<dbReference type="RefSeq" id="WP_157069715.1">
    <property type="nucleotide sequence ID" value="NZ_CP011125.1"/>
</dbReference>
<dbReference type="PROSITE" id="PS50068">
    <property type="entry name" value="LDLRA_2"/>
    <property type="match status" value="1"/>
</dbReference>
<proteinExistence type="predicted"/>
<gene>
    <name evidence="3" type="ORF">DB32_006943</name>
</gene>
<evidence type="ECO:0000313" key="3">
    <source>
        <dbReference type="EMBL" id="AKF09794.1"/>
    </source>
</evidence>
<dbReference type="OrthoDB" id="5495054at2"/>
<evidence type="ECO:0000256" key="1">
    <source>
        <dbReference type="ARBA" id="ARBA00023157"/>
    </source>
</evidence>
<dbReference type="AlphaFoldDB" id="A0A0F6SH43"/>
<accession>A0A0F6SH43</accession>
<dbReference type="Proteomes" id="UP000034883">
    <property type="component" value="Chromosome"/>
</dbReference>
<evidence type="ECO:0000313" key="4">
    <source>
        <dbReference type="Proteomes" id="UP000034883"/>
    </source>
</evidence>
<reference evidence="3 4" key="1">
    <citation type="submission" date="2015-03" db="EMBL/GenBank/DDBJ databases">
        <title>Genome assembly of Sandaracinus amylolyticus DSM 53668.</title>
        <authorList>
            <person name="Sharma G."/>
            <person name="Subramanian S."/>
        </authorList>
    </citation>
    <scope>NUCLEOTIDE SEQUENCE [LARGE SCALE GENOMIC DNA]</scope>
    <source>
        <strain evidence="3 4">DSM 53668</strain>
    </source>
</reference>
<keyword evidence="1" id="KW-1015">Disulfide bond</keyword>
<name>A0A0F6SH43_9BACT</name>
<protein>
    <recommendedName>
        <fullName evidence="5">VWFA domain-containing protein</fullName>
    </recommendedName>
</protein>
<evidence type="ECO:0008006" key="5">
    <source>
        <dbReference type="Google" id="ProtNLM"/>
    </source>
</evidence>
<evidence type="ECO:0000256" key="2">
    <source>
        <dbReference type="SAM" id="MobiDB-lite"/>
    </source>
</evidence>
<sequence length="328" mass="33734">MLAACENGDPSEQPDAGRTRADAAAPDVCEARYAVTRRQPEIVLVLDRGCAMRARFDGSEASGPSDPEGRWGATIAQIEARLARGGASWGLVLAPDDPTSCDAPVLRVAPGPGARDMIASELDRDGTVDPFAVCTSGAAELPLEGALATLVDADPFTTERPLVLVIAAGAPSCGATGETLAAQVGSLTELGIEVAVIALSSDPTLQAISTQYVEATSASALEDAFAEIVDARGDCVLELIGEGAPDPERLRVWIDDEELAADPDEGFSYDAGSGAIALNGAACEQLRAGEITRVRAAVGCDAPSCVARDEACDGLDDDCDDTVDENCL</sequence>
<dbReference type="InterPro" id="IPR002172">
    <property type="entry name" value="LDrepeatLR_classA_rpt"/>
</dbReference>
<feature type="region of interest" description="Disordered" evidence="2">
    <location>
        <begin position="1"/>
        <end position="23"/>
    </location>
</feature>
<dbReference type="KEGG" id="samy:DB32_006943"/>
<organism evidence="3 4">
    <name type="scientific">Sandaracinus amylolyticus</name>
    <dbReference type="NCBI Taxonomy" id="927083"/>
    <lineage>
        <taxon>Bacteria</taxon>
        <taxon>Pseudomonadati</taxon>
        <taxon>Myxococcota</taxon>
        <taxon>Polyangia</taxon>
        <taxon>Polyangiales</taxon>
        <taxon>Sandaracinaceae</taxon>
        <taxon>Sandaracinus</taxon>
    </lineage>
</organism>